<evidence type="ECO:0000259" key="2">
    <source>
        <dbReference type="Pfam" id="PF02441"/>
    </source>
</evidence>
<dbReference type="GO" id="GO:0071513">
    <property type="term" value="C:phosphopantothenoylcysteine decarboxylase complex"/>
    <property type="evidence" value="ECO:0007669"/>
    <property type="project" value="TreeGrafter"/>
</dbReference>
<dbReference type="Pfam" id="PF02441">
    <property type="entry name" value="Flavoprotein"/>
    <property type="match status" value="1"/>
</dbReference>
<dbReference type="Gene3D" id="3.40.50.1950">
    <property type="entry name" value="Flavin prenyltransferase-like"/>
    <property type="match status" value="1"/>
</dbReference>
<dbReference type="AlphaFoldDB" id="A0A5M3X090"/>
<evidence type="ECO:0000313" key="4">
    <source>
        <dbReference type="Proteomes" id="UP000331127"/>
    </source>
</evidence>
<comment type="caution">
    <text evidence="3">The sequence shown here is derived from an EMBL/GenBank/DDBJ whole genome shotgun (WGS) entry which is preliminary data.</text>
</comment>
<dbReference type="OrthoDB" id="4578483at2"/>
<organism evidence="3 4">
    <name type="scientific">Acrocarpospora macrocephala</name>
    <dbReference type="NCBI Taxonomy" id="150177"/>
    <lineage>
        <taxon>Bacteria</taxon>
        <taxon>Bacillati</taxon>
        <taxon>Actinomycetota</taxon>
        <taxon>Actinomycetes</taxon>
        <taxon>Streptosporangiales</taxon>
        <taxon>Streptosporangiaceae</taxon>
        <taxon>Acrocarpospora</taxon>
    </lineage>
</organism>
<sequence>MNETPIAPAFRAERLLILITGSLGATFMPYWLNWLRLCYPHLDIRVVVTRSAERFVTRHSLTALLNRDVQLDDWPDGPEPGSPHVDYASWPDTVLVYPATYNFLSRFAGGLADTPMLLALQCTTALIGIAPNLPPGADRSHAYQQSRAAIKTRPNVVLVDPILGLSTHTREQNALVAPPLPILVERLEELRDIREKEVR</sequence>
<dbReference type="GO" id="GO:0015937">
    <property type="term" value="P:coenzyme A biosynthetic process"/>
    <property type="evidence" value="ECO:0007669"/>
    <property type="project" value="TreeGrafter"/>
</dbReference>
<evidence type="ECO:0000313" key="3">
    <source>
        <dbReference type="EMBL" id="GES13549.1"/>
    </source>
</evidence>
<keyword evidence="1" id="KW-0472">Membrane</keyword>
<gene>
    <name evidence="3" type="ORF">Amac_071460</name>
</gene>
<dbReference type="GO" id="GO:0010181">
    <property type="term" value="F:FMN binding"/>
    <property type="evidence" value="ECO:0007669"/>
    <property type="project" value="TreeGrafter"/>
</dbReference>
<feature type="transmembrane region" description="Helical" evidence="1">
    <location>
        <begin position="12"/>
        <end position="32"/>
    </location>
</feature>
<keyword evidence="1" id="KW-0812">Transmembrane</keyword>
<feature type="domain" description="Flavoprotein" evidence="2">
    <location>
        <begin position="14"/>
        <end position="120"/>
    </location>
</feature>
<dbReference type="RefSeq" id="WP_155358792.1">
    <property type="nucleotide sequence ID" value="NZ_BAAAHL010000058.1"/>
</dbReference>
<dbReference type="PANTHER" id="PTHR14359">
    <property type="entry name" value="HOMO-OLIGOMERIC FLAVIN CONTAINING CYS DECARBOXYLASE FAMILY"/>
    <property type="match status" value="1"/>
</dbReference>
<dbReference type="Proteomes" id="UP000331127">
    <property type="component" value="Unassembled WGS sequence"/>
</dbReference>
<dbReference type="SUPFAM" id="SSF52507">
    <property type="entry name" value="Homo-oligomeric flavin-containing Cys decarboxylases, HFCD"/>
    <property type="match status" value="1"/>
</dbReference>
<keyword evidence="1" id="KW-1133">Transmembrane helix</keyword>
<dbReference type="InterPro" id="IPR003382">
    <property type="entry name" value="Flavoprotein"/>
</dbReference>
<dbReference type="EMBL" id="BLAE01000047">
    <property type="protein sequence ID" value="GES13549.1"/>
    <property type="molecule type" value="Genomic_DNA"/>
</dbReference>
<reference evidence="3 4" key="1">
    <citation type="submission" date="2019-10" db="EMBL/GenBank/DDBJ databases">
        <title>Whole genome shotgun sequence of Acrocarpospora macrocephala NBRC 16266.</title>
        <authorList>
            <person name="Ichikawa N."/>
            <person name="Kimura A."/>
            <person name="Kitahashi Y."/>
            <person name="Komaki H."/>
            <person name="Oguchi A."/>
        </authorList>
    </citation>
    <scope>NUCLEOTIDE SEQUENCE [LARGE SCALE GENOMIC DNA]</scope>
    <source>
        <strain evidence="3 4">NBRC 16266</strain>
    </source>
</reference>
<accession>A0A5M3X090</accession>
<evidence type="ECO:0000256" key="1">
    <source>
        <dbReference type="SAM" id="Phobius"/>
    </source>
</evidence>
<name>A0A5M3X090_9ACTN</name>
<dbReference type="InterPro" id="IPR036551">
    <property type="entry name" value="Flavin_trans-like"/>
</dbReference>
<keyword evidence="4" id="KW-1185">Reference proteome</keyword>
<dbReference type="GO" id="GO:0004633">
    <property type="term" value="F:phosphopantothenoylcysteine decarboxylase activity"/>
    <property type="evidence" value="ECO:0007669"/>
    <property type="project" value="TreeGrafter"/>
</dbReference>
<protein>
    <recommendedName>
        <fullName evidence="2">Flavoprotein domain-containing protein</fullName>
    </recommendedName>
</protein>
<dbReference type="PANTHER" id="PTHR14359:SF6">
    <property type="entry name" value="PHOSPHOPANTOTHENOYLCYSTEINE DECARBOXYLASE"/>
    <property type="match status" value="1"/>
</dbReference>
<proteinExistence type="predicted"/>